<keyword evidence="3" id="KW-1185">Reference proteome</keyword>
<evidence type="ECO:0000313" key="2">
    <source>
        <dbReference type="EMBL" id="THD28119.1"/>
    </source>
</evidence>
<comment type="caution">
    <text evidence="2">The sequence shown here is derived from an EMBL/GenBank/DDBJ whole genome shotgun (WGS) entry which is preliminary data.</text>
</comment>
<reference evidence="2" key="1">
    <citation type="submission" date="2019-03" db="EMBL/GenBank/DDBJ databases">
        <title>Improved annotation for the trematode Fasciola hepatica.</title>
        <authorList>
            <person name="Choi Y.-J."/>
            <person name="Martin J."/>
            <person name="Mitreva M."/>
        </authorList>
    </citation>
    <scope>NUCLEOTIDE SEQUENCE [LARGE SCALE GENOMIC DNA]</scope>
</reference>
<evidence type="ECO:0000256" key="1">
    <source>
        <dbReference type="SAM" id="SignalP"/>
    </source>
</evidence>
<keyword evidence="1" id="KW-0732">Signal</keyword>
<dbReference type="EMBL" id="JXXN02000233">
    <property type="protein sequence ID" value="THD28119.1"/>
    <property type="molecule type" value="Genomic_DNA"/>
</dbReference>
<dbReference type="Proteomes" id="UP000230066">
    <property type="component" value="Unassembled WGS sequence"/>
</dbReference>
<protein>
    <submittedName>
        <fullName evidence="2">Uncharacterized protein</fullName>
    </submittedName>
</protein>
<evidence type="ECO:0000313" key="3">
    <source>
        <dbReference type="Proteomes" id="UP000230066"/>
    </source>
</evidence>
<name>A0A4E0RH96_FASHE</name>
<feature type="chain" id="PRO_5020032689" evidence="1">
    <location>
        <begin position="25"/>
        <end position="107"/>
    </location>
</feature>
<accession>A0A4E0RH96</accession>
<feature type="signal peptide" evidence="1">
    <location>
        <begin position="1"/>
        <end position="24"/>
    </location>
</feature>
<proteinExistence type="predicted"/>
<sequence length="107" mass="12752">MKNCCIYLCVIYFLISAFCREVESLWLKNRRYRNWGPRQSRSFLVVKRKASKMFANRFLSTCGNIVDVVLRPGPSFNDRHRELHRSDLLRMHNDNLGRLKSFKKIGK</sequence>
<organism evidence="2 3">
    <name type="scientific">Fasciola hepatica</name>
    <name type="common">Liver fluke</name>
    <dbReference type="NCBI Taxonomy" id="6192"/>
    <lineage>
        <taxon>Eukaryota</taxon>
        <taxon>Metazoa</taxon>
        <taxon>Spiralia</taxon>
        <taxon>Lophotrochozoa</taxon>
        <taxon>Platyhelminthes</taxon>
        <taxon>Trematoda</taxon>
        <taxon>Digenea</taxon>
        <taxon>Plagiorchiida</taxon>
        <taxon>Echinostomata</taxon>
        <taxon>Echinostomatoidea</taxon>
        <taxon>Fasciolidae</taxon>
        <taxon>Fasciola</taxon>
    </lineage>
</organism>
<gene>
    <name evidence="2" type="ORF">D915_001045</name>
</gene>
<dbReference type="AlphaFoldDB" id="A0A4E0RH96"/>